<reference evidence="2 3" key="1">
    <citation type="submission" date="2016-05" db="EMBL/GenBank/DDBJ databases">
        <title>A degradative enzymes factory behind the ericoid mycorrhizal symbiosis.</title>
        <authorList>
            <consortium name="DOE Joint Genome Institute"/>
            <person name="Martino E."/>
            <person name="Morin E."/>
            <person name="Grelet G."/>
            <person name="Kuo A."/>
            <person name="Kohler A."/>
            <person name="Daghino S."/>
            <person name="Barry K."/>
            <person name="Choi C."/>
            <person name="Cichocki N."/>
            <person name="Clum A."/>
            <person name="Copeland A."/>
            <person name="Hainaut M."/>
            <person name="Haridas S."/>
            <person name="Labutti K."/>
            <person name="Lindquist E."/>
            <person name="Lipzen A."/>
            <person name="Khouja H.-R."/>
            <person name="Murat C."/>
            <person name="Ohm R."/>
            <person name="Olson A."/>
            <person name="Spatafora J."/>
            <person name="Veneault-Fourrey C."/>
            <person name="Henrissat B."/>
            <person name="Grigoriev I."/>
            <person name="Martin F."/>
            <person name="Perotto S."/>
        </authorList>
    </citation>
    <scope>NUCLEOTIDE SEQUENCE [LARGE SCALE GENOMIC DNA]</scope>
    <source>
        <strain evidence="2 3">UAMH 7357</strain>
    </source>
</reference>
<protein>
    <submittedName>
        <fullName evidence="2">Uncharacterized protein</fullName>
    </submittedName>
</protein>
<organism evidence="2 3">
    <name type="scientific">Hyaloscypha hepaticicola</name>
    <dbReference type="NCBI Taxonomy" id="2082293"/>
    <lineage>
        <taxon>Eukaryota</taxon>
        <taxon>Fungi</taxon>
        <taxon>Dikarya</taxon>
        <taxon>Ascomycota</taxon>
        <taxon>Pezizomycotina</taxon>
        <taxon>Leotiomycetes</taxon>
        <taxon>Helotiales</taxon>
        <taxon>Hyaloscyphaceae</taxon>
        <taxon>Hyaloscypha</taxon>
    </lineage>
</organism>
<evidence type="ECO:0000313" key="3">
    <source>
        <dbReference type="Proteomes" id="UP000235672"/>
    </source>
</evidence>
<name>A0A2J6Q884_9HELO</name>
<feature type="coiled-coil region" evidence="1">
    <location>
        <begin position="94"/>
        <end position="143"/>
    </location>
</feature>
<proteinExistence type="predicted"/>
<dbReference type="AlphaFoldDB" id="A0A2J6Q884"/>
<evidence type="ECO:0000313" key="2">
    <source>
        <dbReference type="EMBL" id="PMD22489.1"/>
    </source>
</evidence>
<gene>
    <name evidence="2" type="ORF">NA56DRAFT_702274</name>
</gene>
<accession>A0A2J6Q884</accession>
<sequence>MWDLADETKPTPYTVKRIRQFSKLHSGIPSKLAFRKLTKANETNTARASITEHRANRLKETLQIEQKKRRRGKKLNLVGEPSGRAQFFGTKEVLAAQAREAEKLELAKKEKLEKEKEKEEKAVAKAVKEALAVEEKCRKAEQQAINKQIRLKEHNQGVLDRANARKAVTAAKKEAVKAAKAAKKAKPSRIVILRVGSTILASLGSEEQVVVEEPEEEVRVVPQQTRAGRQIVLPQRLRK</sequence>
<keyword evidence="3" id="KW-1185">Reference proteome</keyword>
<evidence type="ECO:0000256" key="1">
    <source>
        <dbReference type="SAM" id="Coils"/>
    </source>
</evidence>
<dbReference type="Proteomes" id="UP000235672">
    <property type="component" value="Unassembled WGS sequence"/>
</dbReference>
<keyword evidence="1" id="KW-0175">Coiled coil</keyword>
<dbReference type="EMBL" id="KZ613477">
    <property type="protein sequence ID" value="PMD22489.1"/>
    <property type="molecule type" value="Genomic_DNA"/>
</dbReference>